<keyword evidence="2 9" id="KW-0812">Transmembrane</keyword>
<protein>
    <recommendedName>
        <fullName evidence="10">PGG domain-containing protein</fullName>
    </recommendedName>
</protein>
<feature type="repeat" description="ANK" evidence="7">
    <location>
        <begin position="34"/>
        <end position="66"/>
    </location>
</feature>
<gene>
    <name evidence="11" type="ORF">QJS10_CPA03g00246</name>
</gene>
<dbReference type="AlphaFoldDB" id="A0AAV9F6F9"/>
<comment type="caution">
    <text evidence="11">The sequence shown here is derived from an EMBL/GenBank/DDBJ whole genome shotgun (WGS) entry which is preliminary data.</text>
</comment>
<evidence type="ECO:0000256" key="7">
    <source>
        <dbReference type="PROSITE-ProRule" id="PRU00023"/>
    </source>
</evidence>
<evidence type="ECO:0000256" key="9">
    <source>
        <dbReference type="SAM" id="Phobius"/>
    </source>
</evidence>
<keyword evidence="6 9" id="KW-0472">Membrane</keyword>
<dbReference type="SUPFAM" id="SSF48403">
    <property type="entry name" value="Ankyrin repeat"/>
    <property type="match status" value="1"/>
</dbReference>
<reference evidence="11" key="2">
    <citation type="submission" date="2023-06" db="EMBL/GenBank/DDBJ databases">
        <authorList>
            <person name="Ma L."/>
            <person name="Liu K.-W."/>
            <person name="Li Z."/>
            <person name="Hsiao Y.-Y."/>
            <person name="Qi Y."/>
            <person name="Fu T."/>
            <person name="Tang G."/>
            <person name="Zhang D."/>
            <person name="Sun W.-H."/>
            <person name="Liu D.-K."/>
            <person name="Li Y."/>
            <person name="Chen G.-Z."/>
            <person name="Liu X.-D."/>
            <person name="Liao X.-Y."/>
            <person name="Jiang Y.-T."/>
            <person name="Yu X."/>
            <person name="Hao Y."/>
            <person name="Huang J."/>
            <person name="Zhao X.-W."/>
            <person name="Ke S."/>
            <person name="Chen Y.-Y."/>
            <person name="Wu W.-L."/>
            <person name="Hsu J.-L."/>
            <person name="Lin Y.-F."/>
            <person name="Huang M.-D."/>
            <person name="Li C.-Y."/>
            <person name="Huang L."/>
            <person name="Wang Z.-W."/>
            <person name="Zhao X."/>
            <person name="Zhong W.-Y."/>
            <person name="Peng D.-H."/>
            <person name="Ahmad S."/>
            <person name="Lan S."/>
            <person name="Zhang J.-S."/>
            <person name="Tsai W.-C."/>
            <person name="Van De Peer Y."/>
            <person name="Liu Z.-J."/>
        </authorList>
    </citation>
    <scope>NUCLEOTIDE SEQUENCE</scope>
    <source>
        <strain evidence="11">CP</strain>
        <tissue evidence="11">Leaves</tissue>
    </source>
</reference>
<accession>A0AAV9F6F9</accession>
<name>A0AAV9F6F9_ACOCL</name>
<dbReference type="Proteomes" id="UP001180020">
    <property type="component" value="Unassembled WGS sequence"/>
</dbReference>
<comment type="subcellular location">
    <subcellularLocation>
        <location evidence="1">Membrane</location>
        <topology evidence="1">Multi-pass membrane protein</topology>
    </subcellularLocation>
</comment>
<feature type="compositionally biased region" description="Basic residues" evidence="8">
    <location>
        <begin position="243"/>
        <end position="254"/>
    </location>
</feature>
<evidence type="ECO:0000313" key="12">
    <source>
        <dbReference type="Proteomes" id="UP001180020"/>
    </source>
</evidence>
<evidence type="ECO:0000259" key="10">
    <source>
        <dbReference type="Pfam" id="PF13962"/>
    </source>
</evidence>
<feature type="domain" description="PGG" evidence="10">
    <location>
        <begin position="262"/>
        <end position="349"/>
    </location>
</feature>
<evidence type="ECO:0000256" key="1">
    <source>
        <dbReference type="ARBA" id="ARBA00004141"/>
    </source>
</evidence>
<keyword evidence="12" id="KW-1185">Reference proteome</keyword>
<evidence type="ECO:0000256" key="5">
    <source>
        <dbReference type="ARBA" id="ARBA00023043"/>
    </source>
</evidence>
<evidence type="ECO:0000313" key="11">
    <source>
        <dbReference type="EMBL" id="KAK1321229.1"/>
    </source>
</evidence>
<reference evidence="11" key="1">
    <citation type="journal article" date="2023" name="Nat. Commun.">
        <title>Diploid and tetraploid genomes of Acorus and the evolution of monocots.</title>
        <authorList>
            <person name="Ma L."/>
            <person name="Liu K.W."/>
            <person name="Li Z."/>
            <person name="Hsiao Y.Y."/>
            <person name="Qi Y."/>
            <person name="Fu T."/>
            <person name="Tang G.D."/>
            <person name="Zhang D."/>
            <person name="Sun W.H."/>
            <person name="Liu D.K."/>
            <person name="Li Y."/>
            <person name="Chen G.Z."/>
            <person name="Liu X.D."/>
            <person name="Liao X.Y."/>
            <person name="Jiang Y.T."/>
            <person name="Yu X."/>
            <person name="Hao Y."/>
            <person name="Huang J."/>
            <person name="Zhao X.W."/>
            <person name="Ke S."/>
            <person name="Chen Y.Y."/>
            <person name="Wu W.L."/>
            <person name="Hsu J.L."/>
            <person name="Lin Y.F."/>
            <person name="Huang M.D."/>
            <person name="Li C.Y."/>
            <person name="Huang L."/>
            <person name="Wang Z.W."/>
            <person name="Zhao X."/>
            <person name="Zhong W.Y."/>
            <person name="Peng D.H."/>
            <person name="Ahmad S."/>
            <person name="Lan S."/>
            <person name="Zhang J.S."/>
            <person name="Tsai W.C."/>
            <person name="Van de Peer Y."/>
            <person name="Liu Z.J."/>
        </authorList>
    </citation>
    <scope>NUCLEOTIDE SEQUENCE</scope>
    <source>
        <strain evidence="11">CP</strain>
    </source>
</reference>
<keyword evidence="5 7" id="KW-0040">ANK repeat</keyword>
<dbReference type="PANTHER" id="PTHR24186">
    <property type="entry name" value="PROTEIN PHOSPHATASE 1 REGULATORY SUBUNIT"/>
    <property type="match status" value="1"/>
</dbReference>
<dbReference type="Pfam" id="PF12796">
    <property type="entry name" value="Ank_2"/>
    <property type="match status" value="2"/>
</dbReference>
<dbReference type="GO" id="GO:0005886">
    <property type="term" value="C:plasma membrane"/>
    <property type="evidence" value="ECO:0007669"/>
    <property type="project" value="TreeGrafter"/>
</dbReference>
<dbReference type="PROSITE" id="PS50297">
    <property type="entry name" value="ANK_REP_REGION"/>
    <property type="match status" value="2"/>
</dbReference>
<feature type="transmembrane region" description="Helical" evidence="9">
    <location>
        <begin position="319"/>
        <end position="337"/>
    </location>
</feature>
<evidence type="ECO:0000256" key="3">
    <source>
        <dbReference type="ARBA" id="ARBA00022737"/>
    </source>
</evidence>
<keyword evidence="3" id="KW-0677">Repeat</keyword>
<evidence type="ECO:0000256" key="8">
    <source>
        <dbReference type="SAM" id="MobiDB-lite"/>
    </source>
</evidence>
<dbReference type="PANTHER" id="PTHR24186:SF38">
    <property type="entry name" value="ANKYRIN REPEAT FAMILY PROTEIN"/>
    <property type="match status" value="1"/>
</dbReference>
<proteinExistence type="predicted"/>
<dbReference type="InterPro" id="IPR026961">
    <property type="entry name" value="PGG_dom"/>
</dbReference>
<dbReference type="EMBL" id="JAUJYO010000003">
    <property type="protein sequence ID" value="KAK1321229.1"/>
    <property type="molecule type" value="Genomic_DNA"/>
</dbReference>
<feature type="repeat" description="ANK" evidence="7">
    <location>
        <begin position="68"/>
        <end position="100"/>
    </location>
</feature>
<keyword evidence="4 9" id="KW-1133">Transmembrane helix</keyword>
<evidence type="ECO:0000256" key="4">
    <source>
        <dbReference type="ARBA" id="ARBA00022989"/>
    </source>
</evidence>
<dbReference type="PROSITE" id="PS50088">
    <property type="entry name" value="ANK_REPEAT"/>
    <property type="match status" value="2"/>
</dbReference>
<dbReference type="InterPro" id="IPR002110">
    <property type="entry name" value="Ankyrin_rpt"/>
</dbReference>
<feature type="region of interest" description="Disordered" evidence="8">
    <location>
        <begin position="235"/>
        <end position="254"/>
    </location>
</feature>
<dbReference type="Gene3D" id="1.25.40.20">
    <property type="entry name" value="Ankyrin repeat-containing domain"/>
    <property type="match status" value="1"/>
</dbReference>
<organism evidence="11 12">
    <name type="scientific">Acorus calamus</name>
    <name type="common">Sweet flag</name>
    <dbReference type="NCBI Taxonomy" id="4465"/>
    <lineage>
        <taxon>Eukaryota</taxon>
        <taxon>Viridiplantae</taxon>
        <taxon>Streptophyta</taxon>
        <taxon>Embryophyta</taxon>
        <taxon>Tracheophyta</taxon>
        <taxon>Spermatophyta</taxon>
        <taxon>Magnoliopsida</taxon>
        <taxon>Liliopsida</taxon>
        <taxon>Acoraceae</taxon>
        <taxon>Acorus</taxon>
    </lineage>
</organism>
<evidence type="ECO:0000256" key="2">
    <source>
        <dbReference type="ARBA" id="ARBA00022692"/>
    </source>
</evidence>
<sequence>MACQHPFTQPGNHIEIYREILRSRPDFAWRRDSKGSTPLHIAASKGYLEITRELMKMDADLLLMKDQEGRTPLHSAAVRGRLAILDETLSADMDSAQVRTSRCENILHLGVKNNQYQAVRHLVEKFNVTELLNLADDNGNTVLHLATAAKLPMMLRYLVSKPGVAVNAVNSHGFTALDIIAHNNSNSGALQLAAVLQNVGGKTTDEMLFLHQAGDPYISPPDVIFVPNGHPLSPDKALDTKSPPRRHCRHHRRARHKEHEIEGLRNARNTITIVAVLIATVTYASGVSPPGGVYQDGTSIGKSIAADSTAFKVFITNNAALFTSMGIVVVLISIIPFKRKAMMRLLVVMHR</sequence>
<dbReference type="SMART" id="SM00248">
    <property type="entry name" value="ANK"/>
    <property type="match status" value="5"/>
</dbReference>
<evidence type="ECO:0000256" key="6">
    <source>
        <dbReference type="ARBA" id="ARBA00023136"/>
    </source>
</evidence>
<dbReference type="InterPro" id="IPR036770">
    <property type="entry name" value="Ankyrin_rpt-contain_sf"/>
</dbReference>
<dbReference type="Pfam" id="PF13962">
    <property type="entry name" value="PGG"/>
    <property type="match status" value="1"/>
</dbReference>